<reference evidence="2 3" key="1">
    <citation type="submission" date="2018-02" db="EMBL/GenBank/DDBJ databases">
        <title>Five New Genomes of Indian Photorhabdus Isolates TSA.</title>
        <authorList>
            <person name="Dubay B."/>
            <person name="Somvanshi V.S."/>
        </authorList>
    </citation>
    <scope>NUCLEOTIDE SEQUENCE [LARGE SCALE GENOMIC DNA]</scope>
    <source>
        <strain evidence="2 3">H1</strain>
    </source>
</reference>
<comment type="caution">
    <text evidence="2">The sequence shown here is derived from an EMBL/GenBank/DDBJ whole genome shotgun (WGS) entry which is preliminary data.</text>
</comment>
<proteinExistence type="predicted"/>
<dbReference type="EMBL" id="PUWT01000038">
    <property type="protein sequence ID" value="PQQ24792.1"/>
    <property type="molecule type" value="Genomic_DNA"/>
</dbReference>
<organism evidence="2 3">
    <name type="scientific">Photorhabdus hindustanensis</name>
    <dbReference type="NCBI Taxonomy" id="2918802"/>
    <lineage>
        <taxon>Bacteria</taxon>
        <taxon>Pseudomonadati</taxon>
        <taxon>Pseudomonadota</taxon>
        <taxon>Gammaproteobacteria</taxon>
        <taxon>Enterobacterales</taxon>
        <taxon>Morganellaceae</taxon>
        <taxon>Photorhabdus</taxon>
    </lineage>
</organism>
<dbReference type="AlphaFoldDB" id="A0A2S8PZQ3"/>
<protein>
    <submittedName>
        <fullName evidence="2">Uncharacterized protein</fullName>
    </submittedName>
</protein>
<dbReference type="Proteomes" id="UP000239550">
    <property type="component" value="Unassembled WGS sequence"/>
</dbReference>
<evidence type="ECO:0000313" key="2">
    <source>
        <dbReference type="EMBL" id="PQQ24792.1"/>
    </source>
</evidence>
<feature type="compositionally biased region" description="Basic and acidic residues" evidence="1">
    <location>
        <begin position="49"/>
        <end position="60"/>
    </location>
</feature>
<accession>A0A2S8PZQ3</accession>
<keyword evidence="3" id="KW-1185">Reference proteome</keyword>
<gene>
    <name evidence="2" type="ORF">C6H66_14720</name>
</gene>
<evidence type="ECO:0000256" key="1">
    <source>
        <dbReference type="SAM" id="MobiDB-lite"/>
    </source>
</evidence>
<name>A0A2S8PZQ3_9GAMM</name>
<feature type="region of interest" description="Disordered" evidence="1">
    <location>
        <begin position="49"/>
        <end position="70"/>
    </location>
</feature>
<sequence>MKYLVSCKAILCFEDGRAVTLDPGIHEYTDDVAGHWAFPFYAQALDNPVEEHDDKKERAGNGKKQSSSDS</sequence>
<dbReference type="RefSeq" id="WP_105395956.1">
    <property type="nucleotide sequence ID" value="NZ_CAWNTA010000094.1"/>
</dbReference>
<evidence type="ECO:0000313" key="3">
    <source>
        <dbReference type="Proteomes" id="UP000239550"/>
    </source>
</evidence>